<evidence type="ECO:0000313" key="1">
    <source>
        <dbReference type="EMBL" id="RRK09483.1"/>
    </source>
</evidence>
<evidence type="ECO:0000313" key="2">
    <source>
        <dbReference type="Proteomes" id="UP000283633"/>
    </source>
</evidence>
<dbReference type="Proteomes" id="UP000283633">
    <property type="component" value="Unassembled WGS sequence"/>
</dbReference>
<organism evidence="1 2">
    <name type="scientific">Lactiplantibacillus garii</name>
    <dbReference type="NCBI Taxonomy" id="2306423"/>
    <lineage>
        <taxon>Bacteria</taxon>
        <taxon>Bacillati</taxon>
        <taxon>Bacillota</taxon>
        <taxon>Bacilli</taxon>
        <taxon>Lactobacillales</taxon>
        <taxon>Lactobacillaceae</taxon>
        <taxon>Lactiplantibacillus</taxon>
    </lineage>
</organism>
<dbReference type="EMBL" id="QWZQ01000053">
    <property type="protein sequence ID" value="RRK09483.1"/>
    <property type="molecule type" value="Genomic_DNA"/>
</dbReference>
<reference evidence="1 2" key="1">
    <citation type="submission" date="2018-08" db="EMBL/GenBank/DDBJ databases">
        <title>Genome Lactobacillus garii FI11369.</title>
        <authorList>
            <person name="Diaz M."/>
            <person name="Narbad A."/>
        </authorList>
    </citation>
    <scope>NUCLEOTIDE SEQUENCE [LARGE SCALE GENOMIC DNA]</scope>
    <source>
        <strain evidence="1 2">FI11369</strain>
    </source>
</reference>
<dbReference type="AlphaFoldDB" id="A0A426D489"/>
<dbReference type="RefSeq" id="WP_125073214.1">
    <property type="nucleotide sequence ID" value="NZ_QWZQ01000053.1"/>
</dbReference>
<sequence length="64" mass="7204">MHEFLTARLTVETSAADGKRHRQHLQACIALTNDQMLQFQQIIAPLLAEPIDAIKISDVDEFTV</sequence>
<accession>A0A426D489</accession>
<proteinExistence type="predicted"/>
<gene>
    <name evidence="1" type="ORF">D1831_12465</name>
</gene>
<name>A0A426D489_9LACO</name>
<comment type="caution">
    <text evidence="1">The sequence shown here is derived from an EMBL/GenBank/DDBJ whole genome shotgun (WGS) entry which is preliminary data.</text>
</comment>
<protein>
    <submittedName>
        <fullName evidence="1">Uncharacterized protein</fullName>
    </submittedName>
</protein>
<keyword evidence="2" id="KW-1185">Reference proteome</keyword>